<dbReference type="EMBL" id="VSSQ01061369">
    <property type="protein sequence ID" value="MPN14712.1"/>
    <property type="molecule type" value="Genomic_DNA"/>
</dbReference>
<comment type="caution">
    <text evidence="1">The sequence shown here is derived from an EMBL/GenBank/DDBJ whole genome shotgun (WGS) entry which is preliminary data.</text>
</comment>
<reference evidence="1" key="1">
    <citation type="submission" date="2019-08" db="EMBL/GenBank/DDBJ databases">
        <authorList>
            <person name="Kucharzyk K."/>
            <person name="Murdoch R.W."/>
            <person name="Higgins S."/>
            <person name="Loffler F."/>
        </authorList>
    </citation>
    <scope>NUCLEOTIDE SEQUENCE</scope>
</reference>
<evidence type="ECO:0000313" key="1">
    <source>
        <dbReference type="EMBL" id="MPN14712.1"/>
    </source>
</evidence>
<accession>A0A645FMD4</accession>
<organism evidence="1">
    <name type="scientific">bioreactor metagenome</name>
    <dbReference type="NCBI Taxonomy" id="1076179"/>
    <lineage>
        <taxon>unclassified sequences</taxon>
        <taxon>metagenomes</taxon>
        <taxon>ecological metagenomes</taxon>
    </lineage>
</organism>
<gene>
    <name evidence="1" type="ORF">SDC9_162039</name>
</gene>
<sequence>MVSQIFLQVVFMYRYQMALYLFMIHYLVQPAYRSHPHTQDTVGQTTCSVLILRSFGFEQLQCFVRITSSERHYVNRIGRFKTFPLNLLDKVFAIEQGTFHILLAFSQQSFIFLGRLLQCLAHFYHSSQGAQVEAGAHAVRSPELNIVGIMVRFF</sequence>
<name>A0A645FMD4_9ZZZZ</name>
<proteinExistence type="predicted"/>
<protein>
    <submittedName>
        <fullName evidence="1">Uncharacterized protein</fullName>
    </submittedName>
</protein>
<dbReference type="AlphaFoldDB" id="A0A645FMD4"/>